<keyword evidence="2" id="KW-1015">Disulfide bond</keyword>
<comment type="caution">
    <text evidence="5">The sequence shown here is derived from an EMBL/GenBank/DDBJ whole genome shotgun (WGS) entry which is preliminary data.</text>
</comment>
<keyword evidence="1" id="KW-0732">Signal</keyword>
<dbReference type="SUPFAM" id="SSF101148">
    <property type="entry name" value="Plant invertase/pectin methylesterase inhibitor"/>
    <property type="match status" value="1"/>
</dbReference>
<evidence type="ECO:0000256" key="1">
    <source>
        <dbReference type="ARBA" id="ARBA00022729"/>
    </source>
</evidence>
<proteinExistence type="inferred from homology"/>
<organism evidence="5 6">
    <name type="scientific">Rhododendron williamsianum</name>
    <dbReference type="NCBI Taxonomy" id="262921"/>
    <lineage>
        <taxon>Eukaryota</taxon>
        <taxon>Viridiplantae</taxon>
        <taxon>Streptophyta</taxon>
        <taxon>Embryophyta</taxon>
        <taxon>Tracheophyta</taxon>
        <taxon>Spermatophyta</taxon>
        <taxon>Magnoliopsida</taxon>
        <taxon>eudicotyledons</taxon>
        <taxon>Gunneridae</taxon>
        <taxon>Pentapetalae</taxon>
        <taxon>asterids</taxon>
        <taxon>Ericales</taxon>
        <taxon>Ericaceae</taxon>
        <taxon>Ericoideae</taxon>
        <taxon>Rhodoreae</taxon>
        <taxon>Rhododendron</taxon>
    </lineage>
</organism>
<comment type="similarity">
    <text evidence="3">Belongs to the PMEI family.</text>
</comment>
<dbReference type="SMART" id="SM00856">
    <property type="entry name" value="PMEI"/>
    <property type="match status" value="1"/>
</dbReference>
<evidence type="ECO:0000256" key="3">
    <source>
        <dbReference type="ARBA" id="ARBA00038471"/>
    </source>
</evidence>
<dbReference type="InterPro" id="IPR006501">
    <property type="entry name" value="Pectinesterase_inhib_dom"/>
</dbReference>
<dbReference type="Gene3D" id="1.20.140.40">
    <property type="entry name" value="Invertase/pectin methylesterase inhibitor family protein"/>
    <property type="match status" value="1"/>
</dbReference>
<dbReference type="OrthoDB" id="764172at2759"/>
<gene>
    <name evidence="5" type="ORF">C3L33_13014</name>
</gene>
<dbReference type="InterPro" id="IPR052421">
    <property type="entry name" value="PCW_Enzyme_Inhibitor"/>
</dbReference>
<dbReference type="AlphaFoldDB" id="A0A6A4L9X2"/>
<keyword evidence="6" id="KW-1185">Reference proteome</keyword>
<feature type="non-terminal residue" evidence="5">
    <location>
        <position position="1"/>
    </location>
</feature>
<dbReference type="InterPro" id="IPR035513">
    <property type="entry name" value="Invertase/methylesterase_inhib"/>
</dbReference>
<dbReference type="GO" id="GO:0004857">
    <property type="term" value="F:enzyme inhibitor activity"/>
    <property type="evidence" value="ECO:0007669"/>
    <property type="project" value="InterPro"/>
</dbReference>
<sequence length="312" mass="34411">MQTAQWELSLYTPEKKFHRDIPMEKKCRGDIHRLMYGLLPEAIQGLYSNDYGGAKKSIQNAADIANASSASAKANETAQGTGRNVDALCTLPPGLEPSIFIGGLVLVEFSCGDEGNFVSRKRKVGCREVLCTKKMWIYVVFILHSIIISSSHSSASNLKEEDNLMTKVCKRTHNFTICYSHLEFDSRSLNADVKGLARIIIEKAERHANTSIAVVNIYTGEEAPSGYPKEKKCRGDIHRLMYGLLPEAIRSLDSNDYGGAKKSIRNAADIADACKDELARSSHGSLRKRTGRSFRIVHSLCLVALDIISTLG</sequence>
<dbReference type="PANTHER" id="PTHR36710:SF18">
    <property type="entry name" value="PECTINESTERASE INHIBITOR 5-RELATED"/>
    <property type="match status" value="1"/>
</dbReference>
<protein>
    <recommendedName>
        <fullName evidence="4">Pectinesterase inhibitor domain-containing protein</fullName>
    </recommendedName>
</protein>
<accession>A0A6A4L9X2</accession>
<evidence type="ECO:0000313" key="6">
    <source>
        <dbReference type="Proteomes" id="UP000428333"/>
    </source>
</evidence>
<evidence type="ECO:0000256" key="2">
    <source>
        <dbReference type="ARBA" id="ARBA00023157"/>
    </source>
</evidence>
<dbReference type="Proteomes" id="UP000428333">
    <property type="component" value="Linkage Group LG07"/>
</dbReference>
<reference evidence="5 6" key="1">
    <citation type="journal article" date="2019" name="Genome Biol. Evol.">
        <title>The Rhododendron genome and chromosomal organization provide insight into shared whole-genome duplications across the heath family (Ericaceae).</title>
        <authorList>
            <person name="Soza V.L."/>
            <person name="Lindsley D."/>
            <person name="Waalkes A."/>
            <person name="Ramage E."/>
            <person name="Patwardhan R.P."/>
            <person name="Burton J.N."/>
            <person name="Adey A."/>
            <person name="Kumar A."/>
            <person name="Qiu R."/>
            <person name="Shendure J."/>
            <person name="Hall B."/>
        </authorList>
    </citation>
    <scope>NUCLEOTIDE SEQUENCE [LARGE SCALE GENOMIC DNA]</scope>
    <source>
        <strain evidence="5">RSF 1966-606</strain>
    </source>
</reference>
<dbReference type="NCBIfam" id="TIGR01614">
    <property type="entry name" value="PME_inhib"/>
    <property type="match status" value="1"/>
</dbReference>
<feature type="domain" description="Pectinesterase inhibitor" evidence="4">
    <location>
        <begin position="160"/>
        <end position="307"/>
    </location>
</feature>
<evidence type="ECO:0000259" key="4">
    <source>
        <dbReference type="SMART" id="SM00856"/>
    </source>
</evidence>
<evidence type="ECO:0000313" key="5">
    <source>
        <dbReference type="EMBL" id="KAE9455090.1"/>
    </source>
</evidence>
<dbReference type="Pfam" id="PF04043">
    <property type="entry name" value="PMEI"/>
    <property type="match status" value="1"/>
</dbReference>
<dbReference type="PANTHER" id="PTHR36710">
    <property type="entry name" value="PECTINESTERASE INHIBITOR-LIKE"/>
    <property type="match status" value="1"/>
</dbReference>
<name>A0A6A4L9X2_9ERIC</name>
<dbReference type="EMBL" id="QEFC01001869">
    <property type="protein sequence ID" value="KAE9455090.1"/>
    <property type="molecule type" value="Genomic_DNA"/>
</dbReference>